<dbReference type="RefSeq" id="WP_313255445.1">
    <property type="nucleotide sequence ID" value="NZ_JAYFUH010000061.1"/>
</dbReference>
<evidence type="ECO:0000313" key="3">
    <source>
        <dbReference type="Proteomes" id="UP001301653"/>
    </source>
</evidence>
<keyword evidence="1" id="KW-0472">Membrane</keyword>
<protein>
    <recommendedName>
        <fullName evidence="4">Transmembrane protein</fullName>
    </recommendedName>
</protein>
<organism evidence="2 3">
    <name type="scientific">Stenotrophomonas capsici</name>
    <dbReference type="NCBI Taxonomy" id="3110230"/>
    <lineage>
        <taxon>Bacteria</taxon>
        <taxon>Pseudomonadati</taxon>
        <taxon>Pseudomonadota</taxon>
        <taxon>Gammaproteobacteria</taxon>
        <taxon>Lysobacterales</taxon>
        <taxon>Lysobacteraceae</taxon>
        <taxon>Stenotrophomonas</taxon>
    </lineage>
</organism>
<evidence type="ECO:0008006" key="4">
    <source>
        <dbReference type="Google" id="ProtNLM"/>
    </source>
</evidence>
<dbReference type="Proteomes" id="UP001301653">
    <property type="component" value="Unassembled WGS sequence"/>
</dbReference>
<sequence length="77" mass="8183">MPLDDLAGEALRGALRVVGRMLFELVFEILLKGTGHVVIRLFRPGKEPGDAACALVGLLVWAGVAAGAFLLHRQMTG</sequence>
<evidence type="ECO:0000313" key="2">
    <source>
        <dbReference type="EMBL" id="MEA5666306.1"/>
    </source>
</evidence>
<evidence type="ECO:0000256" key="1">
    <source>
        <dbReference type="SAM" id="Phobius"/>
    </source>
</evidence>
<keyword evidence="1" id="KW-0812">Transmembrane</keyword>
<reference evidence="2 3" key="1">
    <citation type="submission" date="2023-12" db="EMBL/GenBank/DDBJ databases">
        <title>Stenotrophomonas guangdongensis sp. nov., isolated from wilted pepper plants (Capsicum annuum).</title>
        <authorList>
            <person name="Qiu M."/>
            <person name="Li Y."/>
            <person name="Liu Q."/>
            <person name="Zhang X."/>
            <person name="Huang Y."/>
            <person name="Guo R."/>
            <person name="Hu M."/>
            <person name="Zhou J."/>
            <person name="Zhou X."/>
        </authorList>
    </citation>
    <scope>NUCLEOTIDE SEQUENCE [LARGE SCALE GENOMIC DNA]</scope>
    <source>
        <strain evidence="2 3">MH1</strain>
    </source>
</reference>
<dbReference type="EMBL" id="JAYFUH010000061">
    <property type="protein sequence ID" value="MEA5666306.1"/>
    <property type="molecule type" value="Genomic_DNA"/>
</dbReference>
<gene>
    <name evidence="2" type="ORF">VA603_01965</name>
</gene>
<accession>A0ABU5UYY8</accession>
<proteinExistence type="predicted"/>
<feature type="transmembrane region" description="Helical" evidence="1">
    <location>
        <begin position="51"/>
        <end position="71"/>
    </location>
</feature>
<name>A0ABU5UYY8_9GAMM</name>
<keyword evidence="3" id="KW-1185">Reference proteome</keyword>
<comment type="caution">
    <text evidence="2">The sequence shown here is derived from an EMBL/GenBank/DDBJ whole genome shotgun (WGS) entry which is preliminary data.</text>
</comment>
<keyword evidence="1" id="KW-1133">Transmembrane helix</keyword>